<proteinExistence type="predicted"/>
<gene>
    <name evidence="1" type="ORF">C2G38_2035592</name>
</gene>
<keyword evidence="2" id="KW-1185">Reference proteome</keyword>
<dbReference type="EMBL" id="QKWP01000440">
    <property type="protein sequence ID" value="RIB20010.1"/>
    <property type="molecule type" value="Genomic_DNA"/>
</dbReference>
<name>A0A397VC13_9GLOM</name>
<dbReference type="Proteomes" id="UP000266673">
    <property type="component" value="Unassembled WGS sequence"/>
</dbReference>
<dbReference type="AlphaFoldDB" id="A0A397VC13"/>
<dbReference type="OrthoDB" id="2447535at2759"/>
<reference evidence="1 2" key="1">
    <citation type="submission" date="2018-06" db="EMBL/GenBank/DDBJ databases">
        <title>Comparative genomics reveals the genomic features of Rhizophagus irregularis, R. cerebriforme, R. diaphanum and Gigaspora rosea, and their symbiotic lifestyle signature.</title>
        <authorList>
            <person name="Morin E."/>
            <person name="San Clemente H."/>
            <person name="Chen E.C.H."/>
            <person name="De La Providencia I."/>
            <person name="Hainaut M."/>
            <person name="Kuo A."/>
            <person name="Kohler A."/>
            <person name="Murat C."/>
            <person name="Tang N."/>
            <person name="Roy S."/>
            <person name="Loubradou J."/>
            <person name="Henrissat B."/>
            <person name="Grigoriev I.V."/>
            <person name="Corradi N."/>
            <person name="Roux C."/>
            <person name="Martin F.M."/>
        </authorList>
    </citation>
    <scope>NUCLEOTIDE SEQUENCE [LARGE SCALE GENOMIC DNA]</scope>
    <source>
        <strain evidence="1 2">DAOM 194757</strain>
    </source>
</reference>
<protein>
    <submittedName>
        <fullName evidence="1">Uncharacterized protein</fullName>
    </submittedName>
</protein>
<sequence>MSNDISAVNESSKNLSQYFIHRKSMDQARKINNIISDHTDDKSIAEQWLKEPTPIPKFPKVDTEIIPKVSDEIDISKANNNIPQEIPKVTSFLAQPEKHALSLIESNPQMRPSLEALTLSIGGIGAIPVVASSLMSPLLEYIFLILLIIAVIWFVILRHT</sequence>
<accession>A0A397VC13</accession>
<evidence type="ECO:0000313" key="1">
    <source>
        <dbReference type="EMBL" id="RIB20010.1"/>
    </source>
</evidence>
<evidence type="ECO:0000313" key="2">
    <source>
        <dbReference type="Proteomes" id="UP000266673"/>
    </source>
</evidence>
<comment type="caution">
    <text evidence="1">The sequence shown here is derived from an EMBL/GenBank/DDBJ whole genome shotgun (WGS) entry which is preliminary data.</text>
</comment>
<organism evidence="1 2">
    <name type="scientific">Gigaspora rosea</name>
    <dbReference type="NCBI Taxonomy" id="44941"/>
    <lineage>
        <taxon>Eukaryota</taxon>
        <taxon>Fungi</taxon>
        <taxon>Fungi incertae sedis</taxon>
        <taxon>Mucoromycota</taxon>
        <taxon>Glomeromycotina</taxon>
        <taxon>Glomeromycetes</taxon>
        <taxon>Diversisporales</taxon>
        <taxon>Gigasporaceae</taxon>
        <taxon>Gigaspora</taxon>
    </lineage>
</organism>